<dbReference type="SMART" id="SM00869">
    <property type="entry name" value="Autotransporter"/>
    <property type="match status" value="1"/>
</dbReference>
<accession>A0A495RJ85</accession>
<comment type="caution">
    <text evidence="5">The sequence shown here is derived from an EMBL/GenBank/DDBJ whole genome shotgun (WGS) entry which is preliminary data.</text>
</comment>
<proteinExistence type="predicted"/>
<dbReference type="InterPro" id="IPR043990">
    <property type="entry name" value="AC_1"/>
</dbReference>
<dbReference type="Pfam" id="PF18883">
    <property type="entry name" value="AC_1"/>
    <property type="match status" value="1"/>
</dbReference>
<feature type="signal peptide" evidence="3">
    <location>
        <begin position="1"/>
        <end position="49"/>
    </location>
</feature>
<dbReference type="NCBIfam" id="TIGR01414">
    <property type="entry name" value="autotrans_barl"/>
    <property type="match status" value="1"/>
</dbReference>
<evidence type="ECO:0000313" key="6">
    <source>
        <dbReference type="Proteomes" id="UP000278542"/>
    </source>
</evidence>
<dbReference type="GO" id="GO:0019867">
    <property type="term" value="C:outer membrane"/>
    <property type="evidence" value="ECO:0007669"/>
    <property type="project" value="InterPro"/>
</dbReference>
<dbReference type="InterPro" id="IPR011050">
    <property type="entry name" value="Pectin_lyase_fold/virulence"/>
</dbReference>
<evidence type="ECO:0000259" key="4">
    <source>
        <dbReference type="PROSITE" id="PS51208"/>
    </source>
</evidence>
<keyword evidence="1" id="KW-0843">Virulence</keyword>
<dbReference type="InterPro" id="IPR024973">
    <property type="entry name" value="ESPR"/>
</dbReference>
<dbReference type="SUPFAM" id="SSF51126">
    <property type="entry name" value="Pectin lyase-like"/>
    <property type="match status" value="1"/>
</dbReference>
<dbReference type="PANTHER" id="PTHR12338">
    <property type="entry name" value="AUTOTRANSPORTER"/>
    <property type="match status" value="1"/>
</dbReference>
<dbReference type="Gene3D" id="2.40.128.130">
    <property type="entry name" value="Autotransporter beta-domain"/>
    <property type="match status" value="1"/>
</dbReference>
<name>A0A495RJ85_9GAMM</name>
<gene>
    <name evidence="5" type="ORF">DES39_0578</name>
</gene>
<feature type="domain" description="Autotransporter" evidence="4">
    <location>
        <begin position="2216"/>
        <end position="2498"/>
    </location>
</feature>
<dbReference type="EMBL" id="RBWY01000001">
    <property type="protein sequence ID" value="RKS87354.1"/>
    <property type="molecule type" value="Genomic_DNA"/>
</dbReference>
<dbReference type="InterPro" id="IPR050909">
    <property type="entry name" value="Bact_Autotransporter_VF"/>
</dbReference>
<dbReference type="CDD" id="cd01344">
    <property type="entry name" value="PL2_Passenger_AT"/>
    <property type="match status" value="1"/>
</dbReference>
<evidence type="ECO:0000256" key="1">
    <source>
        <dbReference type="ARBA" id="ARBA00023026"/>
    </source>
</evidence>
<dbReference type="InterPro" id="IPR006315">
    <property type="entry name" value="OM_autotransptr_brl_dom"/>
</dbReference>
<evidence type="ECO:0000256" key="3">
    <source>
        <dbReference type="SAM" id="SignalP"/>
    </source>
</evidence>
<dbReference type="Pfam" id="PF03797">
    <property type="entry name" value="Autotransporter"/>
    <property type="match status" value="1"/>
</dbReference>
<feature type="chain" id="PRO_5019721832" evidence="3">
    <location>
        <begin position="50"/>
        <end position="2498"/>
    </location>
</feature>
<dbReference type="RefSeq" id="WP_170143321.1">
    <property type="nucleotide sequence ID" value="NZ_RBWY01000001.1"/>
</dbReference>
<feature type="coiled-coil region" evidence="2">
    <location>
        <begin position="134"/>
        <end position="161"/>
    </location>
</feature>
<dbReference type="Proteomes" id="UP000278542">
    <property type="component" value="Unassembled WGS sequence"/>
</dbReference>
<protein>
    <submittedName>
        <fullName evidence="5">Autotransporter family porin</fullName>
    </submittedName>
</protein>
<dbReference type="Gene3D" id="2.160.20.20">
    <property type="match status" value="1"/>
</dbReference>
<dbReference type="PANTHER" id="PTHR12338:SF5">
    <property type="entry name" value="ANTIGEN 43-RELATED"/>
    <property type="match status" value="1"/>
</dbReference>
<evidence type="ECO:0000313" key="5">
    <source>
        <dbReference type="EMBL" id="RKS87354.1"/>
    </source>
</evidence>
<reference evidence="5 6" key="1">
    <citation type="submission" date="2018-10" db="EMBL/GenBank/DDBJ databases">
        <title>Genomic Encyclopedia of Type Strains, Phase IV (KMG-IV): sequencing the most valuable type-strain genomes for metagenomic binning, comparative biology and taxonomic classification.</title>
        <authorList>
            <person name="Goeker M."/>
        </authorList>
    </citation>
    <scope>NUCLEOTIDE SEQUENCE [LARGE SCALE GENOMIC DNA]</scope>
    <source>
        <strain evidence="5 6">DSM 22228</strain>
    </source>
</reference>
<dbReference type="Pfam" id="PF13018">
    <property type="entry name" value="ESPR"/>
    <property type="match status" value="1"/>
</dbReference>
<dbReference type="PROSITE" id="PS51208">
    <property type="entry name" value="AUTOTRANSPORTER"/>
    <property type="match status" value="1"/>
</dbReference>
<dbReference type="InterPro" id="IPR005546">
    <property type="entry name" value="Autotransporte_beta"/>
</dbReference>
<keyword evidence="3" id="KW-0732">Signal</keyword>
<keyword evidence="2" id="KW-0175">Coiled coil</keyword>
<evidence type="ECO:0000256" key="2">
    <source>
        <dbReference type="SAM" id="Coils"/>
    </source>
</evidence>
<dbReference type="InterPro" id="IPR012332">
    <property type="entry name" value="Autotransporter_pectin_lyase_C"/>
</dbReference>
<dbReference type="InterPro" id="IPR036709">
    <property type="entry name" value="Autotransporte_beta_dom_sf"/>
</dbReference>
<sequence length="2498" mass="265137">MNKIYKVLKNNATGCFVAVSELATGVKKGRKLKLTSLLLLAGLSSQAYGAISIPQGYNPAVNNNKFGSIKVSGSGQVVDLGIGDGLNSASLGSETHKYTLTINDKINTLYQTKYADVANAQSTFNQVQNQFNNGLATQAELDNAQNKLEQAKVKAQTIDDSKFTVSDPNNVLGKNTESTSISIKTIQYADPVTGKIFELVVNDNAIKNETTTNITTNKSIDFYEKMPNNQQYQHTQLITVSGSDTDLTIENTNPGSNNYLSAISKNAGTAIIELNDGANLTFDTDVNYYTGNESNSVSDVSGNSYQFGNQQEVVKVTYKGDVDTVLGSRNISSEADFNKFNKELIKYIQQNEQVRLDNPTPEMMKAFYDAQISKVFSSREVLGSYSYAYNLDKNELDTLAKEQGLQDKFNNRVTEADRYTDIGLQATVNNRFLGVTGSGSKVTVNENTKVDSIDSSGVIINAAYTGSGVDSNNIFNINGTLDAHGKDALIAKNAEIYVASTGTINGNVTLYSGDRSSGNHSTTLIENAGLINGVVSISDGTVKNKTGAIINSINGQDQVTIVNDADAIIRGKVIMNQNGSLNNSGTISDSVTAKDGSIVKNNNGATIGGVVIVSGVGTTFENDGVAGGAHTAYGAASTNNNILIGDGVVALDNKATLVNNGQIYIGYQYDSQTQTISNKSSNKGAYTAITVAGEGSELINNKDVYVSSSQHDVKVVQVSDGGHYADKADSIIVLNKENNPISDVDKNRGNDNKVIYVSDRKSAVTINGTITLNDVGSTALWTDNGGQITLAGTVNLNGQNAVSSDGESAVRSFGAWVQGENAKLIMNGNSAININADRAIGVHIRDGASAEINDHAGLTFSDKNNQIGFLISGISKPASIIYNSDKELLLDGEGSVLFRIERGSTFNSGTIASNNPSLSILDSNNAKNSILMVVTNGPTATGVSNHTVADLSGFTLKVNGENAKGISVEGGANVKISQNTKIELTGSNSILARVDGNYYDVNGVNTPANNGLSYLESSAQLTTNLASNSEQVVTGQNSVGYYVTNRGTLDHLGSIDFQSPSLNNIGVKIDSGGTLISKLGSYIKVRGTAVEISGSNSLATINNIGNGEIPVVWAIGADGNNNDSAYHVKDNASLKLSGSGITKAQGTAHGILVDGANQIVLDSAILDLYDNNSNSSMGNGIENRSALEQIQLTNNAIINVKDGYGIHSGVGLIQSSQTSGTINVYGQGTGLRFENIDSATGEVTGTTHNSINNSGYENVIINVYENDGHGIYVDSSKNVNTSASVNIISANGQSALEIKGSTETASQSGHLHSANKNAVIVDLNNGHIASFTNNGEVLFGDFAKNGADQYQFTATDKTIAKDSYAIKTQQTEHSLNFTNAAKGNINGIVELLGYGTLADPNDKTQGNNVTLIGEGNIFRTGDGNDTFVIHQAVGDDLGGDNQLKQFTELDGGEGQNSVTFTNNSSVTINNDDTIKHIEHFALDNNSKVTLNNLATQDGLNSGVNTYDMIDVASILTYRWNKDNTAFDRLLNGKGTFSVDLQHLDDSGKPNHVFAFNNTTNTGDFNGTLELSNTQYALQDSAEHSNTSALTQATLKASANSYVTVGAGEQIIKGLTLNGGTVDFGKIDLVNDKSTNHISVDNLVLDKGNIKIDASGSIYNPGIPTSLPLLEQDDGIILTQLVAANNVSGGAINVDIDRTQIKLIDETGHEIASSAKTDLVQNSEVVARATYDTRLTKGENSDGLYVGYGLTQIELKAKNDVTGVGNALILDATGSDPSKASSSELDALITDYDNGDGTWSYGDVQIRGSKAVTLSGTNSYHGSTFIKDTSTLIAGADNALGLTRLLKLDANTLFDLSGHAQSVGRLYSDQNAIINLNNGQLTITGQDATSLTNDMTSYLSSGTLQGSGQLIIGDTSLTRATAGTATLTVIGENSALTADITNAINGKVNLDSQGGLGSGSLTNNGELNLYLSDESVLTNSHLSGNGMVNKYNSGTLNFSLAQAKDYTGEINIKGGAIVFKGDNNATRDSYQASELNIDKGSALIGLENAVFNGNMHNQGNVFIGQLPNSTTVSQSSVTVNDYQGNEGSHLIFNGTLTDDSSPIGKLIINGNSSGNSIVTVNNIGGLGAKTINGIAIIDVNGQSDAEFSQSDRIIAGAYEYKLQRSESNNNNWVLFSDLTARAEIGSYVGNLFSANNLFNLRLYDRVGETQYIDLFTGEQKVTSMWIRHQYGYDKYNVANGDLSAKDHWNITQIGGDIAQWSSNEQNRLHLGVMVGYGRSKTTSTSNIDGSKSDATVDGYSYGAYATWYDNDQDKTGFYLDTWALWNHFDASVTGEKFSESYNISGLTASIESGYSFKTGQLGNYDVWLQPQAQAIWANAKADDFTESNGTRVSFSHGNLQTRFGIRAALLSNAQIQAITNQSAQFFVEANWLHNTKLYDVTLNDELTLGQDGARNIGEIKVGVEGNIEKNTSLWLNLAGQRGDHDYKNASIMLGLKYSF</sequence>
<organism evidence="5 6">
    <name type="scientific">Orbus hercynius</name>
    <dbReference type="NCBI Taxonomy" id="593135"/>
    <lineage>
        <taxon>Bacteria</taxon>
        <taxon>Pseudomonadati</taxon>
        <taxon>Pseudomonadota</taxon>
        <taxon>Gammaproteobacteria</taxon>
        <taxon>Orbales</taxon>
        <taxon>Orbaceae</taxon>
        <taxon>Orbus</taxon>
    </lineage>
</organism>
<dbReference type="SUPFAM" id="SSF103515">
    <property type="entry name" value="Autotransporter"/>
    <property type="match status" value="1"/>
</dbReference>
<keyword evidence="6" id="KW-1185">Reference proteome</keyword>